<evidence type="ECO:0000313" key="2">
    <source>
        <dbReference type="EMBL" id="TNV77274.1"/>
    </source>
</evidence>
<organism evidence="2 3">
    <name type="scientific">Halteria grandinella</name>
    <dbReference type="NCBI Taxonomy" id="5974"/>
    <lineage>
        <taxon>Eukaryota</taxon>
        <taxon>Sar</taxon>
        <taxon>Alveolata</taxon>
        <taxon>Ciliophora</taxon>
        <taxon>Intramacronucleata</taxon>
        <taxon>Spirotrichea</taxon>
        <taxon>Stichotrichia</taxon>
        <taxon>Sporadotrichida</taxon>
        <taxon>Halteriidae</taxon>
        <taxon>Halteria</taxon>
    </lineage>
</organism>
<dbReference type="Proteomes" id="UP000785679">
    <property type="component" value="Unassembled WGS sequence"/>
</dbReference>
<name>A0A8J8NN21_HALGN</name>
<dbReference type="EMBL" id="RRYP01012191">
    <property type="protein sequence ID" value="TNV77274.1"/>
    <property type="molecule type" value="Genomic_DNA"/>
</dbReference>
<keyword evidence="3" id="KW-1185">Reference proteome</keyword>
<proteinExistence type="predicted"/>
<comment type="caution">
    <text evidence="2">The sequence shown here is derived from an EMBL/GenBank/DDBJ whole genome shotgun (WGS) entry which is preliminary data.</text>
</comment>
<reference evidence="2" key="1">
    <citation type="submission" date="2019-06" db="EMBL/GenBank/DDBJ databases">
        <authorList>
            <person name="Zheng W."/>
        </authorList>
    </citation>
    <scope>NUCLEOTIDE SEQUENCE</scope>
    <source>
        <strain evidence="2">QDHG01</strain>
    </source>
</reference>
<evidence type="ECO:0000313" key="3">
    <source>
        <dbReference type="Proteomes" id="UP000785679"/>
    </source>
</evidence>
<accession>A0A8J8NN21</accession>
<protein>
    <recommendedName>
        <fullName evidence="4">Secreted protein</fullName>
    </recommendedName>
</protein>
<evidence type="ECO:0008006" key="4">
    <source>
        <dbReference type="Google" id="ProtNLM"/>
    </source>
</evidence>
<evidence type="ECO:0000256" key="1">
    <source>
        <dbReference type="SAM" id="SignalP"/>
    </source>
</evidence>
<sequence length="171" mass="19091">MFIWPRFLAVQVSEMMSLFLIVLSSNAVAYCWSHSCTDAIRWYCMFASDCMVGSLCLLQTTVRMASPSTGLDSLLEIATICSRLRSLPTIHCCMLVQAIWKLAATSMCEANSSDAFPGVVAWRPPWAPSTVAERSFELWASISLLCWASIYIEQGFLQIILFQKLVNSLAQ</sequence>
<dbReference type="AlphaFoldDB" id="A0A8J8NN21"/>
<keyword evidence="1" id="KW-0732">Signal</keyword>
<feature type="chain" id="PRO_5035317172" description="Secreted protein" evidence="1">
    <location>
        <begin position="34"/>
        <end position="171"/>
    </location>
</feature>
<gene>
    <name evidence="2" type="ORF">FGO68_gene11441</name>
</gene>
<feature type="signal peptide" evidence="1">
    <location>
        <begin position="1"/>
        <end position="33"/>
    </location>
</feature>